<organism evidence="1 2">
    <name type="scientific">Natrinema pellirubrum (strain DSM 15624 / CIP 106293 / JCM 10476 / NCIMB 786 / 157)</name>
    <dbReference type="NCBI Taxonomy" id="797303"/>
    <lineage>
        <taxon>Archaea</taxon>
        <taxon>Methanobacteriati</taxon>
        <taxon>Methanobacteriota</taxon>
        <taxon>Stenosarchaea group</taxon>
        <taxon>Halobacteria</taxon>
        <taxon>Halobacteriales</taxon>
        <taxon>Natrialbaceae</taxon>
        <taxon>Natrinema</taxon>
    </lineage>
</organism>
<dbReference type="RefSeq" id="WP_015299355.1">
    <property type="nucleotide sequence ID" value="NC_019963.1"/>
</dbReference>
<sequence>MEINIFVEGSNTTANSKNIPVEDYYQGLFRSISSLKGELSNYGETNLYVFSDDFGVAKGSEMADSVLTSGQSIDSSTMVDNAQECLRDAAASADVMIILLSTNLFKNTVNQIWNELVSVATPESIWCLGAAQSTLSDLDLHALEKKECTVLTYQRVGVARLGKETRSELLEAVRQKSR</sequence>
<dbReference type="HOGENOM" id="CLU_1507335_0_0_2"/>
<accession>L0JUS2</accession>
<evidence type="ECO:0000313" key="2">
    <source>
        <dbReference type="Proteomes" id="UP000010843"/>
    </source>
</evidence>
<reference evidence="2" key="1">
    <citation type="submission" date="2012-02" db="EMBL/GenBank/DDBJ databases">
        <title>Complete sequence of plasmid 2 of Natrinema pellirubrum DSM 15624.</title>
        <authorList>
            <person name="Lucas S."/>
            <person name="Han J."/>
            <person name="Lapidus A."/>
            <person name="Cheng J.-F."/>
            <person name="Goodwin L."/>
            <person name="Pitluck S."/>
            <person name="Peters L."/>
            <person name="Teshima H."/>
            <person name="Detter J.C."/>
            <person name="Han C."/>
            <person name="Tapia R."/>
            <person name="Land M."/>
            <person name="Hauser L."/>
            <person name="Kyrpides N."/>
            <person name="Ivanova N."/>
            <person name="Pagani I."/>
            <person name="Sproer C."/>
            <person name="Anderson I."/>
            <person name="Woyke T."/>
        </authorList>
    </citation>
    <scope>NUCLEOTIDE SEQUENCE [LARGE SCALE GENOMIC DNA]</scope>
    <source>
        <strain evidence="2">DSM 15624 / JCM 10476 / NCIMB 786</strain>
        <plasmid evidence="2">pNATPE02</plasmid>
    </source>
</reference>
<proteinExistence type="predicted"/>
<dbReference type="AlphaFoldDB" id="L0JUS2"/>
<dbReference type="Proteomes" id="UP000010843">
    <property type="component" value="Plasmid pNATPE02"/>
</dbReference>
<evidence type="ECO:0000313" key="1">
    <source>
        <dbReference type="EMBL" id="AGB34141.1"/>
    </source>
</evidence>
<gene>
    <name evidence="1" type="ordered locus">Natpe_4453</name>
</gene>
<name>L0JUS2_NATP1</name>
<dbReference type="EMBL" id="CP003374">
    <property type="protein sequence ID" value="AGB34141.1"/>
    <property type="molecule type" value="Genomic_DNA"/>
</dbReference>
<dbReference type="GeneID" id="31830046"/>
<dbReference type="KEGG" id="npe:Natpe_4453"/>
<dbReference type="OrthoDB" id="351287at2157"/>
<keyword evidence="1" id="KW-0614">Plasmid</keyword>
<protein>
    <submittedName>
        <fullName evidence="1">Uncharacterized protein</fullName>
    </submittedName>
</protein>
<geneLocation type="plasmid" evidence="1 2">
    <name>pNATPE02</name>
</geneLocation>